<accession>A0A4Q0XSI7</accession>
<dbReference type="Pfam" id="PF10670">
    <property type="entry name" value="DUF4198"/>
    <property type="match status" value="1"/>
</dbReference>
<dbReference type="AlphaFoldDB" id="A0A4Q0XSI7"/>
<comment type="caution">
    <text evidence="2">The sequence shown here is derived from an EMBL/GenBank/DDBJ whole genome shotgun (WGS) entry which is preliminary data.</text>
</comment>
<dbReference type="InterPro" id="IPR019613">
    <property type="entry name" value="DUF4198"/>
</dbReference>
<gene>
    <name evidence="2" type="ORF">CRV04_00135</name>
</gene>
<dbReference type="RefSeq" id="WP_128994603.1">
    <property type="nucleotide sequence ID" value="NZ_PDKN01000001.1"/>
</dbReference>
<evidence type="ECO:0000256" key="1">
    <source>
        <dbReference type="SAM" id="SignalP"/>
    </source>
</evidence>
<proteinExistence type="predicted"/>
<dbReference type="EMBL" id="PDKN01000001">
    <property type="protein sequence ID" value="RXJ60467.1"/>
    <property type="molecule type" value="Genomic_DNA"/>
</dbReference>
<reference evidence="2 3" key="1">
    <citation type="submission" date="2017-10" db="EMBL/GenBank/DDBJ databases">
        <title>Genomics of the genus Arcobacter.</title>
        <authorList>
            <person name="Perez-Cataluna A."/>
            <person name="Figueras M.J."/>
        </authorList>
    </citation>
    <scope>NUCLEOTIDE SEQUENCE [LARGE SCALE GENOMIC DNA]</scope>
    <source>
        <strain evidence="2 3">CECT 8987</strain>
    </source>
</reference>
<keyword evidence="1" id="KW-0732">Signal</keyword>
<evidence type="ECO:0008006" key="4">
    <source>
        <dbReference type="Google" id="ProtNLM"/>
    </source>
</evidence>
<dbReference type="Proteomes" id="UP000290657">
    <property type="component" value="Unassembled WGS sequence"/>
</dbReference>
<feature type="chain" id="PRO_5020618186" description="DUF4198 domain-containing protein" evidence="1">
    <location>
        <begin position="20"/>
        <end position="252"/>
    </location>
</feature>
<organism evidence="2 3">
    <name type="scientific">Candidatus Marinarcus aquaticus</name>
    <dbReference type="NCBI Taxonomy" id="2044504"/>
    <lineage>
        <taxon>Bacteria</taxon>
        <taxon>Pseudomonadati</taxon>
        <taxon>Campylobacterota</taxon>
        <taxon>Epsilonproteobacteria</taxon>
        <taxon>Campylobacterales</taxon>
        <taxon>Arcobacteraceae</taxon>
        <taxon>Candidatus Marinarcus</taxon>
    </lineage>
</organism>
<evidence type="ECO:0000313" key="3">
    <source>
        <dbReference type="Proteomes" id="UP000290657"/>
    </source>
</evidence>
<name>A0A4Q0XSI7_9BACT</name>
<keyword evidence="3" id="KW-1185">Reference proteome</keyword>
<protein>
    <recommendedName>
        <fullName evidence="4">DUF4198 domain-containing protein</fullName>
    </recommendedName>
</protein>
<evidence type="ECO:0000313" key="2">
    <source>
        <dbReference type="EMBL" id="RXJ60467.1"/>
    </source>
</evidence>
<sequence length="252" mass="28729">MKKISIYIMSLFVATSAFSHGLWVTGTNDDIIKATMIYGHDFPKPEEIKEERRVLFEPVKVIGENTNITLSQKGKFYNYEGTERLKEGTYILQATYVPTPWTETADKKWHMNKTRKDIKKEVNHCAVYSMSAKSILNVGNADSEFITKPLGKGVEFTPLEKVSQFKEGMPIKFKVTKDGKPLKIQEVYGNLEAYSKNDMSMAFYGKTNLKGEVTFKALKSGLWYLKTYYKQNSGNKDCESIEDAATISFEIK</sequence>
<feature type="signal peptide" evidence="1">
    <location>
        <begin position="1"/>
        <end position="19"/>
    </location>
</feature>
<dbReference type="OrthoDB" id="3034796at2"/>